<name>A0A0Q0X9J4_9PSED</name>
<dbReference type="EMBL" id="LLWH01000160">
    <property type="protein sequence ID" value="KQB53793.1"/>
    <property type="molecule type" value="Genomic_DNA"/>
</dbReference>
<evidence type="ECO:0000313" key="2">
    <source>
        <dbReference type="EMBL" id="KQB53793.1"/>
    </source>
</evidence>
<feature type="signal peptide" evidence="1">
    <location>
        <begin position="1"/>
        <end position="22"/>
    </location>
</feature>
<evidence type="ECO:0008006" key="4">
    <source>
        <dbReference type="Google" id="ProtNLM"/>
    </source>
</evidence>
<dbReference type="AlphaFoldDB" id="A0A0Q0X9J4"/>
<comment type="caution">
    <text evidence="2">The sequence shown here is derived from an EMBL/GenBank/DDBJ whole genome shotgun (WGS) entry which is preliminary data.</text>
</comment>
<reference evidence="2 3" key="1">
    <citation type="submission" date="2015-10" db="EMBL/GenBank/DDBJ databases">
        <title>Pseudomonas helleri sp. nov. and Pseudomonas weihenstephanensis sp. nov., isolated from raw cows milk.</title>
        <authorList>
            <person name="Von Neubeck M."/>
            <person name="Huptas C."/>
            <person name="Wenning M."/>
            <person name="Scherer S."/>
        </authorList>
    </citation>
    <scope>NUCLEOTIDE SEQUENCE [LARGE SCALE GENOMIC DNA]</scope>
    <source>
        <strain evidence="2 3">BSTT44</strain>
    </source>
</reference>
<sequence length="129" mass="13444">MRILIAAVTVAMLAGCATSPISADKADPVPKDRFYAFGGASDSELVVTRDSGFSGSGCKLRFHIDGKAAADFYSGEVARFGVTQGHHVLAVEPVGICGGSGIYEAEVTVVKGESVRRRISGVSVYPTTF</sequence>
<evidence type="ECO:0000256" key="1">
    <source>
        <dbReference type="SAM" id="SignalP"/>
    </source>
</evidence>
<keyword evidence="1" id="KW-0732">Signal</keyword>
<dbReference type="STRING" id="1563157.AQS70_09280"/>
<protein>
    <recommendedName>
        <fullName evidence="4">Lipoprotein</fullName>
    </recommendedName>
</protein>
<keyword evidence="3" id="KW-1185">Reference proteome</keyword>
<dbReference type="PROSITE" id="PS51257">
    <property type="entry name" value="PROKAR_LIPOPROTEIN"/>
    <property type="match status" value="1"/>
</dbReference>
<accession>A0A0Q0X9J4</accession>
<gene>
    <name evidence="2" type="ORF">AQS70_09280</name>
</gene>
<dbReference type="Proteomes" id="UP000050342">
    <property type="component" value="Unassembled WGS sequence"/>
</dbReference>
<organism evidence="2 3">
    <name type="scientific">Pseudomonas endophytica</name>
    <dbReference type="NCBI Taxonomy" id="1563157"/>
    <lineage>
        <taxon>Bacteria</taxon>
        <taxon>Pseudomonadati</taxon>
        <taxon>Pseudomonadota</taxon>
        <taxon>Gammaproteobacteria</taxon>
        <taxon>Pseudomonadales</taxon>
        <taxon>Pseudomonadaceae</taxon>
        <taxon>Pseudomonas</taxon>
    </lineage>
</organism>
<proteinExistence type="predicted"/>
<evidence type="ECO:0000313" key="3">
    <source>
        <dbReference type="Proteomes" id="UP000050342"/>
    </source>
</evidence>
<feature type="chain" id="PRO_5006186381" description="Lipoprotein" evidence="1">
    <location>
        <begin position="23"/>
        <end position="129"/>
    </location>
</feature>